<dbReference type="RefSeq" id="WP_248353679.1">
    <property type="nucleotide sequence ID" value="NZ_AP025591.1"/>
</dbReference>
<keyword evidence="2" id="KW-0732">Signal</keyword>
<dbReference type="Gene3D" id="2.60.40.420">
    <property type="entry name" value="Cupredoxins - blue copper proteins"/>
    <property type="match status" value="1"/>
</dbReference>
<feature type="chain" id="PRO_5046727394" description="EfeO-type cupredoxin-like domain-containing protein" evidence="2">
    <location>
        <begin position="26"/>
        <end position="142"/>
    </location>
</feature>
<dbReference type="InterPro" id="IPR008972">
    <property type="entry name" value="Cupredoxin"/>
</dbReference>
<feature type="region of interest" description="Disordered" evidence="1">
    <location>
        <begin position="122"/>
        <end position="142"/>
    </location>
</feature>
<dbReference type="Proteomes" id="UP001162891">
    <property type="component" value="Chromosome"/>
</dbReference>
<name>A0ABN6MW26_9BACT</name>
<gene>
    <name evidence="3" type="ORF">AMOR_41220</name>
</gene>
<keyword evidence="4" id="KW-1185">Reference proteome</keyword>
<proteinExistence type="predicted"/>
<dbReference type="SUPFAM" id="SSF49503">
    <property type="entry name" value="Cupredoxins"/>
    <property type="match status" value="1"/>
</dbReference>
<protein>
    <recommendedName>
        <fullName evidence="5">EfeO-type cupredoxin-like domain-containing protein</fullName>
    </recommendedName>
</protein>
<sequence length="142" mass="13219">MRAAIEWTVVVAAAALVGGCGGSSASTGGSGGCTPTQPASVAIDASGFTPKILCVPAGGTVTFTNGDSASHDIESGMTCQGLNLGTIAAGQSKTVAFPGAATCPFFDAAHSSDAAFQGTVTVTPTPSTGGGGGSGGGGGGGY</sequence>
<dbReference type="EMBL" id="AP025591">
    <property type="protein sequence ID" value="BDG05126.1"/>
    <property type="molecule type" value="Genomic_DNA"/>
</dbReference>
<evidence type="ECO:0008006" key="5">
    <source>
        <dbReference type="Google" id="ProtNLM"/>
    </source>
</evidence>
<feature type="compositionally biased region" description="Gly residues" evidence="1">
    <location>
        <begin position="128"/>
        <end position="142"/>
    </location>
</feature>
<accession>A0ABN6MW26</accession>
<organism evidence="3 4">
    <name type="scientific">Anaeromyxobacter oryzae</name>
    <dbReference type="NCBI Taxonomy" id="2918170"/>
    <lineage>
        <taxon>Bacteria</taxon>
        <taxon>Pseudomonadati</taxon>
        <taxon>Myxococcota</taxon>
        <taxon>Myxococcia</taxon>
        <taxon>Myxococcales</taxon>
        <taxon>Cystobacterineae</taxon>
        <taxon>Anaeromyxobacteraceae</taxon>
        <taxon>Anaeromyxobacter</taxon>
    </lineage>
</organism>
<evidence type="ECO:0000256" key="1">
    <source>
        <dbReference type="SAM" id="MobiDB-lite"/>
    </source>
</evidence>
<evidence type="ECO:0000256" key="2">
    <source>
        <dbReference type="SAM" id="SignalP"/>
    </source>
</evidence>
<reference evidence="4" key="1">
    <citation type="journal article" date="2022" name="Int. J. Syst. Evol. Microbiol.">
        <title>Anaeromyxobacter oryzae sp. nov., Anaeromyxobacter diazotrophicus sp. nov. and Anaeromyxobacter paludicola sp. nov., isolated from paddy soils.</title>
        <authorList>
            <person name="Itoh H."/>
            <person name="Xu Z."/>
            <person name="Mise K."/>
            <person name="Masuda Y."/>
            <person name="Ushijima N."/>
            <person name="Hayakawa C."/>
            <person name="Shiratori Y."/>
            <person name="Senoo K."/>
        </authorList>
    </citation>
    <scope>NUCLEOTIDE SEQUENCE [LARGE SCALE GENOMIC DNA]</scope>
    <source>
        <strain evidence="4">Red232</strain>
    </source>
</reference>
<dbReference type="PROSITE" id="PS51257">
    <property type="entry name" value="PROKAR_LIPOPROTEIN"/>
    <property type="match status" value="1"/>
</dbReference>
<evidence type="ECO:0000313" key="3">
    <source>
        <dbReference type="EMBL" id="BDG05126.1"/>
    </source>
</evidence>
<evidence type="ECO:0000313" key="4">
    <source>
        <dbReference type="Proteomes" id="UP001162891"/>
    </source>
</evidence>
<feature type="signal peptide" evidence="2">
    <location>
        <begin position="1"/>
        <end position="25"/>
    </location>
</feature>